<feature type="compositionally biased region" description="Polar residues" evidence="1">
    <location>
        <begin position="123"/>
        <end position="159"/>
    </location>
</feature>
<feature type="compositionally biased region" description="Polar residues" evidence="1">
    <location>
        <begin position="1"/>
        <end position="13"/>
    </location>
</feature>
<dbReference type="Proteomes" id="UP000092461">
    <property type="component" value="Unassembled WGS sequence"/>
</dbReference>
<accession>A0A1B0CQY3</accession>
<feature type="compositionally biased region" description="Polar residues" evidence="1">
    <location>
        <begin position="27"/>
        <end position="48"/>
    </location>
</feature>
<keyword evidence="3" id="KW-1185">Reference proteome</keyword>
<evidence type="ECO:0000313" key="3">
    <source>
        <dbReference type="Proteomes" id="UP000092461"/>
    </source>
</evidence>
<feature type="compositionally biased region" description="Pro residues" evidence="1">
    <location>
        <begin position="62"/>
        <end position="73"/>
    </location>
</feature>
<dbReference type="EnsemblMetazoa" id="LLOJ007282-RA">
    <property type="protein sequence ID" value="LLOJ007282-PA"/>
    <property type="gene ID" value="LLOJ007282"/>
</dbReference>
<feature type="region of interest" description="Disordered" evidence="1">
    <location>
        <begin position="1"/>
        <end position="159"/>
    </location>
</feature>
<reference evidence="2" key="1">
    <citation type="submission" date="2020-05" db="UniProtKB">
        <authorList>
            <consortium name="EnsemblMetazoa"/>
        </authorList>
    </citation>
    <scope>IDENTIFICATION</scope>
    <source>
        <strain evidence="2">Jacobina</strain>
    </source>
</reference>
<dbReference type="EMBL" id="AJWK01024223">
    <property type="status" value="NOT_ANNOTATED_CDS"/>
    <property type="molecule type" value="Genomic_DNA"/>
</dbReference>
<evidence type="ECO:0000313" key="2">
    <source>
        <dbReference type="EnsemblMetazoa" id="LLOJ007282-PA"/>
    </source>
</evidence>
<dbReference type="AlphaFoldDB" id="A0A1B0CQY3"/>
<evidence type="ECO:0000256" key="1">
    <source>
        <dbReference type="SAM" id="MobiDB-lite"/>
    </source>
</evidence>
<feature type="compositionally biased region" description="Pro residues" evidence="1">
    <location>
        <begin position="87"/>
        <end position="104"/>
    </location>
</feature>
<name>A0A1B0CQY3_LUTLO</name>
<proteinExistence type="predicted"/>
<dbReference type="VEuPathDB" id="VectorBase:LLOJ007282"/>
<protein>
    <submittedName>
        <fullName evidence="2">Uncharacterized protein</fullName>
    </submittedName>
</protein>
<sequence>NSATKTCRQSSLRESNELRTSRKSHCESFSGTRTDLNGSTCSNEGPTSGPNPPYPLEEFMPLPNPPKSEPPQRPIGFTAEVHNSAGTPPPQTPIAPAAPNPPYPVEGLSGTPSRCLRMPEPLNAQTANTQLPNAQPLSAQTLNPTNPQNTADPPSYNDI</sequence>
<feature type="compositionally biased region" description="Basic and acidic residues" evidence="1">
    <location>
        <begin position="14"/>
        <end position="26"/>
    </location>
</feature>
<organism evidence="2 3">
    <name type="scientific">Lutzomyia longipalpis</name>
    <name type="common">Sand fly</name>
    <dbReference type="NCBI Taxonomy" id="7200"/>
    <lineage>
        <taxon>Eukaryota</taxon>
        <taxon>Metazoa</taxon>
        <taxon>Ecdysozoa</taxon>
        <taxon>Arthropoda</taxon>
        <taxon>Hexapoda</taxon>
        <taxon>Insecta</taxon>
        <taxon>Pterygota</taxon>
        <taxon>Neoptera</taxon>
        <taxon>Endopterygota</taxon>
        <taxon>Diptera</taxon>
        <taxon>Nematocera</taxon>
        <taxon>Psychodoidea</taxon>
        <taxon>Psychodidae</taxon>
        <taxon>Lutzomyia</taxon>
        <taxon>Lutzomyia</taxon>
    </lineage>
</organism>